<keyword evidence="2" id="KW-1185">Reference proteome</keyword>
<proteinExistence type="predicted"/>
<dbReference type="KEGG" id="nfl:COO91_10709"/>
<keyword evidence="1" id="KW-0614">Plasmid</keyword>
<protein>
    <submittedName>
        <fullName evidence="1">Uncharacterized protein</fullName>
    </submittedName>
</protein>
<dbReference type="AlphaFoldDB" id="A0A2K8T9Y9"/>
<name>A0A2K8T9Y9_9NOSO</name>
<reference evidence="1 2" key="1">
    <citation type="submission" date="2017-11" db="EMBL/GenBank/DDBJ databases">
        <title>Complete genome of a free-living desiccation-tolerant cyanobacterium and its photosynthetic adaptation to extreme terrestrial habitat.</title>
        <authorList>
            <person name="Shang J."/>
        </authorList>
    </citation>
    <scope>NUCLEOTIDE SEQUENCE [LARGE SCALE GENOMIC DNA]</scope>
    <source>
        <strain evidence="1 2">CCNUN1</strain>
        <plasmid evidence="2">pnfsy08</plasmid>
    </source>
</reference>
<organism evidence="1 2">
    <name type="scientific">Nostoc flagelliforme CCNUN1</name>
    <dbReference type="NCBI Taxonomy" id="2038116"/>
    <lineage>
        <taxon>Bacteria</taxon>
        <taxon>Bacillati</taxon>
        <taxon>Cyanobacteriota</taxon>
        <taxon>Cyanophyceae</taxon>
        <taxon>Nostocales</taxon>
        <taxon>Nostocaceae</taxon>
        <taxon>Nostoc</taxon>
    </lineage>
</organism>
<evidence type="ECO:0000313" key="2">
    <source>
        <dbReference type="Proteomes" id="UP000232003"/>
    </source>
</evidence>
<accession>A0A2K8T9Y9</accession>
<geneLocation type="plasmid" evidence="2">
    <name>pnfsy08</name>
</geneLocation>
<dbReference type="EMBL" id="CP024793">
    <property type="protein sequence ID" value="AUB44482.1"/>
    <property type="molecule type" value="Genomic_DNA"/>
</dbReference>
<evidence type="ECO:0000313" key="1">
    <source>
        <dbReference type="EMBL" id="AUB44482.1"/>
    </source>
</evidence>
<gene>
    <name evidence="1" type="ORF">COO91_10709</name>
</gene>
<dbReference type="Proteomes" id="UP000232003">
    <property type="component" value="Plasmid pNFSY08"/>
</dbReference>
<sequence length="39" mass="4650">MLASGYWKILEDSESTTQREWQWQLRPQVAQALEDLGWV</sequence>